<evidence type="ECO:0000313" key="6">
    <source>
        <dbReference type="Proteomes" id="UP001632038"/>
    </source>
</evidence>
<keyword evidence="3" id="KW-1133">Transmembrane helix</keyword>
<keyword evidence="1" id="KW-0175">Coiled coil</keyword>
<dbReference type="Proteomes" id="UP001632038">
    <property type="component" value="Unassembled WGS sequence"/>
</dbReference>
<evidence type="ECO:0000256" key="2">
    <source>
        <dbReference type="SAM" id="MobiDB-lite"/>
    </source>
</evidence>
<dbReference type="AlphaFoldDB" id="A0ABD3CWA3"/>
<reference evidence="4" key="2">
    <citation type="submission" date="2024-11" db="EMBL/GenBank/DDBJ databases">
        <authorList>
            <person name="Burger M."/>
            <person name="Chory J."/>
        </authorList>
    </citation>
    <scope>NUCLEOTIDE SEQUENCE</scope>
    <source>
        <strain evidence="4">Tecolote</strain>
        <tissue evidence="4">Flower</tissue>
    </source>
</reference>
<dbReference type="PANTHER" id="PTHR34945">
    <property type="entry name" value="2-OXOGLUTARATE (2OG) AND FE(II)-DEPENDENT OXYGENASE SUPERFAMILY PROTEIN"/>
    <property type="match status" value="1"/>
</dbReference>
<proteinExistence type="predicted"/>
<keyword evidence="3" id="KW-0812">Transmembrane</keyword>
<dbReference type="EMBL" id="JAVIJP010000002">
    <property type="protein sequence ID" value="KAL3654778.1"/>
    <property type="molecule type" value="Genomic_DNA"/>
</dbReference>
<feature type="transmembrane region" description="Helical" evidence="3">
    <location>
        <begin position="321"/>
        <end position="340"/>
    </location>
</feature>
<evidence type="ECO:0000256" key="1">
    <source>
        <dbReference type="SAM" id="Coils"/>
    </source>
</evidence>
<evidence type="ECO:0000313" key="4">
    <source>
        <dbReference type="EMBL" id="KAL3633384.1"/>
    </source>
</evidence>
<organism evidence="4 6">
    <name type="scientific">Castilleja foliolosa</name>
    <dbReference type="NCBI Taxonomy" id="1961234"/>
    <lineage>
        <taxon>Eukaryota</taxon>
        <taxon>Viridiplantae</taxon>
        <taxon>Streptophyta</taxon>
        <taxon>Embryophyta</taxon>
        <taxon>Tracheophyta</taxon>
        <taxon>Spermatophyta</taxon>
        <taxon>Magnoliopsida</taxon>
        <taxon>eudicotyledons</taxon>
        <taxon>Gunneridae</taxon>
        <taxon>Pentapetalae</taxon>
        <taxon>asterids</taxon>
        <taxon>lamiids</taxon>
        <taxon>Lamiales</taxon>
        <taxon>Orobanchaceae</taxon>
        <taxon>Pedicularideae</taxon>
        <taxon>Castillejinae</taxon>
        <taxon>Castilleja</taxon>
    </lineage>
</organism>
<dbReference type="EMBL" id="JAVIJP010000030">
    <property type="protein sequence ID" value="KAL3633384.1"/>
    <property type="molecule type" value="Genomic_DNA"/>
</dbReference>
<feature type="coiled-coil region" evidence="1">
    <location>
        <begin position="161"/>
        <end position="188"/>
    </location>
</feature>
<evidence type="ECO:0008006" key="7">
    <source>
        <dbReference type="Google" id="ProtNLM"/>
    </source>
</evidence>
<evidence type="ECO:0000256" key="3">
    <source>
        <dbReference type="SAM" id="Phobius"/>
    </source>
</evidence>
<evidence type="ECO:0000313" key="5">
    <source>
        <dbReference type="EMBL" id="KAL3654778.1"/>
    </source>
</evidence>
<gene>
    <name evidence="5" type="ORF">CASFOL_000564</name>
    <name evidence="4" type="ORF">CASFOL_022911</name>
</gene>
<name>A0ABD3CWA3_9LAMI</name>
<dbReference type="PANTHER" id="PTHR34945:SF4">
    <property type="entry name" value="2-OXOGLUTARATE (2OG) AND FE(II)-DEPENDENT OXYGENASE SUPERFAMILY PROTEIN"/>
    <property type="match status" value="1"/>
</dbReference>
<comment type="caution">
    <text evidence="4">The sequence shown here is derived from an EMBL/GenBank/DDBJ whole genome shotgun (WGS) entry which is preliminary data.</text>
</comment>
<keyword evidence="3" id="KW-0472">Membrane</keyword>
<feature type="region of interest" description="Disordered" evidence="2">
    <location>
        <begin position="1"/>
        <end position="25"/>
    </location>
</feature>
<accession>A0ABD3CWA3</accession>
<sequence length="347" mass="39149">MPPKIRPTFSSLPSPIPTGGGSRSAADPILTERIYASVRIPELTLPDQHAHRLKPEEINYRSLVSRENESVRRLVRSIREFGAVQIRNHGIILTEELSFALDNGDRLLGCGSYGDHEKIVWRGGDDRRIMKEATAAIGERRNYNIFRSSTLLKISEEYELLNSSSQNIENVKRQLRAIAKELAEVIAQTSSYGKQIKEPIELGESILSIYRHHRANTIDRTSSLFINTSQDQSGPYALSLHLLLESTEFCVESSCGKSSFSTSSDTIYVTIGKELEEKSCGELKSGEYKLKFKPCVHTKGPSFSIEQKWYMGKVGKFNKTVLLADQILILLVLALLYNFFSYMYSWA</sequence>
<protein>
    <recommendedName>
        <fullName evidence="7">Non-haem dioxygenase N-terminal domain-containing protein</fullName>
    </recommendedName>
</protein>
<keyword evidence="6" id="KW-1185">Reference proteome</keyword>
<reference evidence="4 6" key="1">
    <citation type="journal article" date="2024" name="IScience">
        <title>Strigolactones Initiate the Formation of Haustorium-like Structures in Castilleja.</title>
        <authorList>
            <person name="Buerger M."/>
            <person name="Peterson D."/>
            <person name="Chory J."/>
        </authorList>
    </citation>
    <scope>NUCLEOTIDE SEQUENCE</scope>
    <source>
        <strain evidence="4">Tecolote</strain>
        <tissue evidence="4">Flower</tissue>
    </source>
</reference>